<sequence>MNGKRILVIDDEDDIREVAQLSLEMVGGWQVLTASSGPEGIEVASEQKPDAILLDVMMPELDGPSTFKKLQDNPETAKIPVILLTAKVLSADRQRFAELGVTAIVAKPFDPMNLATQVAELLGWNF</sequence>
<dbReference type="InterPro" id="IPR001789">
    <property type="entry name" value="Sig_transdc_resp-reg_receiver"/>
</dbReference>
<dbReference type="SUPFAM" id="SSF52172">
    <property type="entry name" value="CheY-like"/>
    <property type="match status" value="1"/>
</dbReference>
<dbReference type="RefSeq" id="WP_168569545.1">
    <property type="nucleotide sequence ID" value="NZ_CP051167.1"/>
</dbReference>
<name>A0A6H1TXR3_9CYAN</name>
<evidence type="ECO:0000259" key="3">
    <source>
        <dbReference type="PROSITE" id="PS50110"/>
    </source>
</evidence>
<evidence type="ECO:0000313" key="5">
    <source>
        <dbReference type="Proteomes" id="UP000500857"/>
    </source>
</evidence>
<reference evidence="4 5" key="1">
    <citation type="submission" date="2020-04" db="EMBL/GenBank/DDBJ databases">
        <authorList>
            <person name="Basu S."/>
            <person name="Maruthanayagam V."/>
            <person name="Chakraborty S."/>
            <person name="Pramanik A."/>
            <person name="Mukherjee J."/>
            <person name="Brink B."/>
        </authorList>
    </citation>
    <scope>NUCLEOTIDE SEQUENCE [LARGE SCALE GENOMIC DNA]</scope>
    <source>
        <strain evidence="4 5">AP17</strain>
    </source>
</reference>
<feature type="domain" description="Response regulatory" evidence="3">
    <location>
        <begin position="5"/>
        <end position="122"/>
    </location>
</feature>
<dbReference type="GO" id="GO:0000160">
    <property type="term" value="P:phosphorelay signal transduction system"/>
    <property type="evidence" value="ECO:0007669"/>
    <property type="project" value="InterPro"/>
</dbReference>
<keyword evidence="1 2" id="KW-0597">Phosphoprotein</keyword>
<accession>A0A6H1TXR3</accession>
<keyword evidence="5" id="KW-1185">Reference proteome</keyword>
<evidence type="ECO:0000313" key="4">
    <source>
        <dbReference type="EMBL" id="QIZ71392.1"/>
    </source>
</evidence>
<evidence type="ECO:0000256" key="2">
    <source>
        <dbReference type="PROSITE-ProRule" id="PRU00169"/>
    </source>
</evidence>
<dbReference type="Proteomes" id="UP000500857">
    <property type="component" value="Chromosome"/>
</dbReference>
<dbReference type="PANTHER" id="PTHR44591">
    <property type="entry name" value="STRESS RESPONSE REGULATOR PROTEIN 1"/>
    <property type="match status" value="1"/>
</dbReference>
<organism evidence="4 5">
    <name type="scientific">Oxynema aestuarii AP17</name>
    <dbReference type="NCBI Taxonomy" id="2064643"/>
    <lineage>
        <taxon>Bacteria</taxon>
        <taxon>Bacillati</taxon>
        <taxon>Cyanobacteriota</taxon>
        <taxon>Cyanophyceae</taxon>
        <taxon>Oscillatoriophycideae</taxon>
        <taxon>Oscillatoriales</taxon>
        <taxon>Oscillatoriaceae</taxon>
        <taxon>Oxynema</taxon>
        <taxon>Oxynema aestuarii</taxon>
    </lineage>
</organism>
<dbReference type="KEGG" id="oxy:HCG48_13030"/>
<evidence type="ECO:0000256" key="1">
    <source>
        <dbReference type="ARBA" id="ARBA00022553"/>
    </source>
</evidence>
<dbReference type="SMART" id="SM00448">
    <property type="entry name" value="REC"/>
    <property type="match status" value="1"/>
</dbReference>
<gene>
    <name evidence="4" type="ORF">HCG48_13030</name>
</gene>
<dbReference type="InterPro" id="IPR011006">
    <property type="entry name" value="CheY-like_superfamily"/>
</dbReference>
<dbReference type="InterPro" id="IPR050595">
    <property type="entry name" value="Bact_response_regulator"/>
</dbReference>
<dbReference type="EMBL" id="CP051167">
    <property type="protein sequence ID" value="QIZ71392.1"/>
    <property type="molecule type" value="Genomic_DNA"/>
</dbReference>
<feature type="modified residue" description="4-aspartylphosphate" evidence="2">
    <location>
        <position position="55"/>
    </location>
</feature>
<protein>
    <submittedName>
        <fullName evidence="4">Response regulator</fullName>
    </submittedName>
</protein>
<proteinExistence type="predicted"/>
<dbReference type="CDD" id="cd17552">
    <property type="entry name" value="REC_RR468-like"/>
    <property type="match status" value="1"/>
</dbReference>
<dbReference type="AlphaFoldDB" id="A0A6H1TXR3"/>
<dbReference type="Pfam" id="PF00072">
    <property type="entry name" value="Response_reg"/>
    <property type="match status" value="1"/>
</dbReference>
<dbReference type="PROSITE" id="PS50110">
    <property type="entry name" value="RESPONSE_REGULATORY"/>
    <property type="match status" value="1"/>
</dbReference>
<dbReference type="Gene3D" id="3.40.50.2300">
    <property type="match status" value="1"/>
</dbReference>
<dbReference type="PANTHER" id="PTHR44591:SF22">
    <property type="entry name" value="CHEY SUBFAMILY"/>
    <property type="match status" value="1"/>
</dbReference>